<evidence type="ECO:0000313" key="10">
    <source>
        <dbReference type="RefSeq" id="XP_010943140.1"/>
    </source>
</evidence>
<feature type="compositionally biased region" description="Basic and acidic residues" evidence="6">
    <location>
        <begin position="332"/>
        <end position="361"/>
    </location>
</feature>
<dbReference type="KEGG" id="egu:105060947"/>
<evidence type="ECO:0000256" key="5">
    <source>
        <dbReference type="RuleBase" id="RU000383"/>
    </source>
</evidence>
<evidence type="ECO:0000256" key="6">
    <source>
        <dbReference type="SAM" id="MobiDB-lite"/>
    </source>
</evidence>
<proteinExistence type="inferred from homology"/>
<dbReference type="RefSeq" id="XP_010943140.1">
    <property type="nucleotide sequence ID" value="XM_010944838.3"/>
</dbReference>
<feature type="domain" description="Cyclin C-terminal" evidence="8">
    <location>
        <begin position="185"/>
        <end position="319"/>
    </location>
</feature>
<dbReference type="PROSITE" id="PS00292">
    <property type="entry name" value="CYCLINS"/>
    <property type="match status" value="1"/>
</dbReference>
<dbReference type="Pfam" id="PF00134">
    <property type="entry name" value="Cyclin_N"/>
    <property type="match status" value="1"/>
</dbReference>
<dbReference type="GO" id="GO:0051301">
    <property type="term" value="P:cell division"/>
    <property type="evidence" value="ECO:0007669"/>
    <property type="project" value="UniProtKB-KW"/>
</dbReference>
<evidence type="ECO:0000259" key="8">
    <source>
        <dbReference type="SMART" id="SM01332"/>
    </source>
</evidence>
<dbReference type="InterPro" id="IPR006671">
    <property type="entry name" value="Cyclin_N"/>
</dbReference>
<comment type="similarity">
    <text evidence="1">Belongs to the cyclin family. Cyclin D subfamily.</text>
</comment>
<dbReference type="InterPro" id="IPR004367">
    <property type="entry name" value="Cyclin_C-dom"/>
</dbReference>
<dbReference type="GeneID" id="105060947"/>
<keyword evidence="9" id="KW-1185">Reference proteome</keyword>
<dbReference type="Pfam" id="PF02984">
    <property type="entry name" value="Cyclin_C"/>
    <property type="match status" value="1"/>
</dbReference>
<keyword evidence="4" id="KW-0131">Cell cycle</keyword>
<feature type="region of interest" description="Disordered" evidence="6">
    <location>
        <begin position="327"/>
        <end position="361"/>
    </location>
</feature>
<protein>
    <submittedName>
        <fullName evidence="10">Cyclin-D2-1 isoform X1</fullName>
    </submittedName>
</protein>
<gene>
    <name evidence="10" type="primary">LOC105060947</name>
</gene>
<accession>A0A6I9SGX9</accession>
<dbReference type="InterPro" id="IPR036915">
    <property type="entry name" value="Cyclin-like_sf"/>
</dbReference>
<dbReference type="OrthoDB" id="5590282at2759"/>
<evidence type="ECO:0000256" key="3">
    <source>
        <dbReference type="ARBA" id="ARBA00023127"/>
    </source>
</evidence>
<evidence type="ECO:0000256" key="4">
    <source>
        <dbReference type="ARBA" id="ARBA00023306"/>
    </source>
</evidence>
<dbReference type="InterPro" id="IPR048258">
    <property type="entry name" value="Cyclins_cyclin-box"/>
</dbReference>
<reference evidence="10" key="1">
    <citation type="submission" date="2025-08" db="UniProtKB">
        <authorList>
            <consortium name="RefSeq"/>
        </authorList>
    </citation>
    <scope>IDENTIFICATION</scope>
</reference>
<keyword evidence="2" id="KW-0132">Cell division</keyword>
<dbReference type="InterPro" id="IPR039361">
    <property type="entry name" value="Cyclin"/>
</dbReference>
<dbReference type="Proteomes" id="UP000504607">
    <property type="component" value="Unplaced"/>
</dbReference>
<evidence type="ECO:0000259" key="7">
    <source>
        <dbReference type="SMART" id="SM00385"/>
    </source>
</evidence>
<dbReference type="PANTHER" id="PTHR10177">
    <property type="entry name" value="CYCLINS"/>
    <property type="match status" value="1"/>
</dbReference>
<evidence type="ECO:0000256" key="2">
    <source>
        <dbReference type="ARBA" id="ARBA00022618"/>
    </source>
</evidence>
<dbReference type="Gene3D" id="1.10.472.10">
    <property type="entry name" value="Cyclin-like"/>
    <property type="match status" value="2"/>
</dbReference>
<dbReference type="FunFam" id="1.10.472.10:FF:000060">
    <property type="entry name" value="D6-type cyclin"/>
    <property type="match status" value="1"/>
</dbReference>
<sequence length="361" mass="39452">MALSPELLSASSNLFCAEDADDVASWDDDGAADNDGEWALPVHSGDRPVAALLAAEPDHMPRPDYLSRLHARFLDAIGRQDAINWILKVNEFYRFRPVTAYLSVNYLDRFLSSNSLPGQDGQRSGWPMQLLSVACVSVAAKMEETHVPLLLDLQILDPRFVFEPRTVRRMELLLMAALRWRMRSVTPFDFLPHLATALLPSASASASAASLLSRAADLILSTHRVVDFLGYRPSAIAAAAILCAADEIADFPAGDDGDPSSRFDVWVSKDQETVSGCRQLMEEYLIDTCPSAGREKPRRELPMPQSPVGVLDAAACGSCDTQKSAAPLTELARAEPLPKRRRLAEGRCTESIDTGDDGKNL</sequence>
<feature type="domain" description="Cyclin-like" evidence="7">
    <location>
        <begin position="84"/>
        <end position="176"/>
    </location>
</feature>
<dbReference type="SUPFAM" id="SSF47954">
    <property type="entry name" value="Cyclin-like"/>
    <property type="match status" value="1"/>
</dbReference>
<dbReference type="InterPro" id="IPR013763">
    <property type="entry name" value="Cyclin-like_dom"/>
</dbReference>
<evidence type="ECO:0000313" key="9">
    <source>
        <dbReference type="Proteomes" id="UP000504607"/>
    </source>
</evidence>
<dbReference type="SMART" id="SM01332">
    <property type="entry name" value="Cyclin_C"/>
    <property type="match status" value="1"/>
</dbReference>
<dbReference type="InParanoid" id="A0A6I9SGX9"/>
<name>A0A6I9SGX9_ELAGV</name>
<organism evidence="9 10">
    <name type="scientific">Elaeis guineensis var. tenera</name>
    <name type="common">Oil palm</name>
    <dbReference type="NCBI Taxonomy" id="51953"/>
    <lineage>
        <taxon>Eukaryota</taxon>
        <taxon>Viridiplantae</taxon>
        <taxon>Streptophyta</taxon>
        <taxon>Embryophyta</taxon>
        <taxon>Tracheophyta</taxon>
        <taxon>Spermatophyta</taxon>
        <taxon>Magnoliopsida</taxon>
        <taxon>Liliopsida</taxon>
        <taxon>Arecaceae</taxon>
        <taxon>Arecoideae</taxon>
        <taxon>Cocoseae</taxon>
        <taxon>Elaeidinae</taxon>
        <taxon>Elaeis</taxon>
    </lineage>
</organism>
<keyword evidence="3 5" id="KW-0195">Cyclin</keyword>
<dbReference type="CDD" id="cd20543">
    <property type="entry name" value="CYCLIN_AtCycD-like_rpt1"/>
    <property type="match status" value="1"/>
</dbReference>
<dbReference type="AlphaFoldDB" id="A0A6I9SGX9"/>
<dbReference type="SMART" id="SM00385">
    <property type="entry name" value="CYCLIN"/>
    <property type="match status" value="1"/>
</dbReference>
<evidence type="ECO:0000256" key="1">
    <source>
        <dbReference type="ARBA" id="ARBA00009065"/>
    </source>
</evidence>